<dbReference type="KEGG" id="uvi:66062780"/>
<dbReference type="Gene3D" id="1.10.150.50">
    <property type="entry name" value="Transcription Factor, Ets-1"/>
    <property type="match status" value="1"/>
</dbReference>
<feature type="region of interest" description="Disordered" evidence="1">
    <location>
        <begin position="597"/>
        <end position="633"/>
    </location>
</feature>
<dbReference type="Pfam" id="PF07647">
    <property type="entry name" value="SAM_2"/>
    <property type="match status" value="1"/>
</dbReference>
<feature type="compositionally biased region" description="Low complexity" evidence="1">
    <location>
        <begin position="572"/>
        <end position="585"/>
    </location>
</feature>
<feature type="region of interest" description="Disordered" evidence="1">
    <location>
        <begin position="59"/>
        <end position="97"/>
    </location>
</feature>
<dbReference type="PROSITE" id="PS50003">
    <property type="entry name" value="PH_DOMAIN"/>
    <property type="match status" value="1"/>
</dbReference>
<name>A0A8E5MF37_USTVR</name>
<dbReference type="OrthoDB" id="422827at2759"/>
<feature type="region of interest" description="Disordered" evidence="1">
    <location>
        <begin position="133"/>
        <end position="154"/>
    </location>
</feature>
<dbReference type="Proteomes" id="UP000027002">
    <property type="component" value="Chromosome 2"/>
</dbReference>
<feature type="compositionally biased region" description="Low complexity" evidence="1">
    <location>
        <begin position="787"/>
        <end position="798"/>
    </location>
</feature>
<evidence type="ECO:0000256" key="1">
    <source>
        <dbReference type="SAM" id="MobiDB-lite"/>
    </source>
</evidence>
<evidence type="ECO:0008006" key="6">
    <source>
        <dbReference type="Google" id="ProtNLM"/>
    </source>
</evidence>
<protein>
    <recommendedName>
        <fullName evidence="6">SAM and PH domain-containing protein</fullName>
    </recommendedName>
</protein>
<feature type="region of interest" description="Disordered" evidence="1">
    <location>
        <begin position="777"/>
        <end position="814"/>
    </location>
</feature>
<feature type="compositionally biased region" description="Low complexity" evidence="1">
    <location>
        <begin position="621"/>
        <end position="632"/>
    </location>
</feature>
<organism evidence="4 5">
    <name type="scientific">Ustilaginoidea virens</name>
    <name type="common">Rice false smut fungus</name>
    <name type="synonym">Villosiclava virens</name>
    <dbReference type="NCBI Taxonomy" id="1159556"/>
    <lineage>
        <taxon>Eukaryota</taxon>
        <taxon>Fungi</taxon>
        <taxon>Dikarya</taxon>
        <taxon>Ascomycota</taxon>
        <taxon>Pezizomycotina</taxon>
        <taxon>Sordariomycetes</taxon>
        <taxon>Hypocreomycetidae</taxon>
        <taxon>Hypocreales</taxon>
        <taxon>Clavicipitaceae</taxon>
        <taxon>Ustilaginoidea</taxon>
    </lineage>
</organism>
<sequence length="850" mass="94224">MEEYAHHPPVKGRLKEMLQKPIPHSFFSIKHEAQCHRPTSVVTEFVDTDWDEELLSDFEDNSPRTSLQSSGQPSFTTVSSYDEALTPRSSRGQESYPEVCPLQVQGPRGPHLFRALTDPSPVDEDVVLTLSPITPKIPGRMGGPPVRPQTPRSNGQFQYTDAELALSNLSSWTPEMVAQSMLNAGVGLLTADRFIENDINGAILVTLKFEDLRELDIQSFGIRTKVWHQIQILRESRPPSPRMCTPIEDDPGQEARVETVKKPCENGVKRHRSSKQRPRRKPLGEEDIVHPMESVSIIGIEQVVPKAHHCSKGENCSKWRRQQRLIEQFKELHPAADVKNGGTVMIYGDAGNPETARAIDPNETLRPLSDAVPSVVASSDVLGPGGLRPLQYLQEATLRNVQARDAQYNVRQFLNFQQGNANSGQVPPTPPFELMPATKPPHHGLRYLPKLSIPNQIPQPRGGPLREAAVSHQADSQHQAPQVAQQKQSPHHLPKQPVRPTGFTPYRMDKAAPLSPDLEPCRNPYRFGSPFSELDVPVLTAVPMGPVTRNVSQSVPPDMSYRAAPATNTVTRARSQSRASSRRPSFSLLAAVNENTDLLQLGRTPSPESAWSPVRRVEPPQQQQAQQQAQLQNSTLAAPPRFNYPWSPAGRTRFEHALPPLSTLGPGQPNEATATGNGLITCQGPMKKRKTRLLRHEWLDGYFTLKGTRLHMHKDIGQQDRTLEYIDIDDYAIACSSLASTSKLSAAFKAVHLSHKREKSEPVGAFSFQLIPQDKNASTRLRKRDSSMSGTSGTSGNGCPSEGANGTGKTHHFAVKNRDERIDWMRELMLAKAMKQKGEGFEISVNGNMI</sequence>
<keyword evidence="5" id="KW-1185">Reference proteome</keyword>
<evidence type="ECO:0000313" key="5">
    <source>
        <dbReference type="Proteomes" id="UP000027002"/>
    </source>
</evidence>
<evidence type="ECO:0000313" key="4">
    <source>
        <dbReference type="EMBL" id="QUC17761.1"/>
    </source>
</evidence>
<dbReference type="RefSeq" id="XP_042995434.1">
    <property type="nucleotide sequence ID" value="XM_043139500.1"/>
</dbReference>
<feature type="compositionally biased region" description="Polar residues" evidence="1">
    <location>
        <begin position="63"/>
        <end position="80"/>
    </location>
</feature>
<dbReference type="InterPro" id="IPR013761">
    <property type="entry name" value="SAM/pointed_sf"/>
</dbReference>
<dbReference type="AlphaFoldDB" id="A0A8E5MF37"/>
<feature type="region of interest" description="Disordered" evidence="1">
    <location>
        <begin position="419"/>
        <end position="521"/>
    </location>
</feature>
<feature type="region of interest" description="Disordered" evidence="1">
    <location>
        <begin position="550"/>
        <end position="585"/>
    </location>
</feature>
<gene>
    <name evidence="4" type="ORF">UV8b_02002</name>
</gene>
<dbReference type="InterPro" id="IPR011993">
    <property type="entry name" value="PH-like_dom_sf"/>
</dbReference>
<dbReference type="EMBL" id="CP072754">
    <property type="protein sequence ID" value="QUC17761.1"/>
    <property type="molecule type" value="Genomic_DNA"/>
</dbReference>
<feature type="domain" description="SAM" evidence="3">
    <location>
        <begin position="172"/>
        <end position="236"/>
    </location>
</feature>
<dbReference type="SMART" id="SM00233">
    <property type="entry name" value="PH"/>
    <property type="match status" value="1"/>
</dbReference>
<accession>A0A8E5MF37</accession>
<dbReference type="SUPFAM" id="SSF47769">
    <property type="entry name" value="SAM/Pointed domain"/>
    <property type="match status" value="1"/>
</dbReference>
<feature type="region of interest" description="Disordered" evidence="1">
    <location>
        <begin position="264"/>
        <end position="286"/>
    </location>
</feature>
<dbReference type="CDD" id="cd09535">
    <property type="entry name" value="SAM_BOI-like_fungal"/>
    <property type="match status" value="1"/>
</dbReference>
<dbReference type="SUPFAM" id="SSF50729">
    <property type="entry name" value="PH domain-like"/>
    <property type="match status" value="1"/>
</dbReference>
<dbReference type="Gene3D" id="2.30.29.30">
    <property type="entry name" value="Pleckstrin-homology domain (PH domain)/Phosphotyrosine-binding domain (PTB)"/>
    <property type="match status" value="1"/>
</dbReference>
<evidence type="ECO:0000259" key="2">
    <source>
        <dbReference type="PROSITE" id="PS50003"/>
    </source>
</evidence>
<dbReference type="PROSITE" id="PS50105">
    <property type="entry name" value="SAM_DOMAIN"/>
    <property type="match status" value="1"/>
</dbReference>
<feature type="domain" description="PH" evidence="2">
    <location>
        <begin position="679"/>
        <end position="833"/>
    </location>
</feature>
<reference evidence="4" key="1">
    <citation type="submission" date="2020-03" db="EMBL/GenBank/DDBJ databases">
        <title>A mixture of massive structural variations and highly conserved coding sequences in Ustilaginoidea virens genome.</title>
        <authorList>
            <person name="Zhang K."/>
            <person name="Zhao Z."/>
            <person name="Zhang Z."/>
            <person name="Li Y."/>
            <person name="Hsiang T."/>
            <person name="Sun W."/>
        </authorList>
    </citation>
    <scope>NUCLEOTIDE SEQUENCE</scope>
    <source>
        <strain evidence="4">UV-8b</strain>
    </source>
</reference>
<evidence type="ECO:0000259" key="3">
    <source>
        <dbReference type="PROSITE" id="PS50105"/>
    </source>
</evidence>
<dbReference type="GeneID" id="66062780"/>
<feature type="compositionally biased region" description="Basic residues" evidence="1">
    <location>
        <begin position="269"/>
        <end position="281"/>
    </location>
</feature>
<dbReference type="InterPro" id="IPR001849">
    <property type="entry name" value="PH_domain"/>
</dbReference>
<dbReference type="InterPro" id="IPR001660">
    <property type="entry name" value="SAM"/>
</dbReference>
<feature type="compositionally biased region" description="Low complexity" evidence="1">
    <location>
        <begin position="476"/>
        <end position="488"/>
    </location>
</feature>
<dbReference type="SMART" id="SM00454">
    <property type="entry name" value="SAM"/>
    <property type="match status" value="1"/>
</dbReference>
<proteinExistence type="predicted"/>